<keyword evidence="2" id="KW-0547">Nucleotide-binding</keyword>
<feature type="domain" description="MacB-like periplasmic core" evidence="1">
    <location>
        <begin position="1"/>
        <end position="211"/>
    </location>
</feature>
<accession>A0AA35QUL6</accession>
<dbReference type="AlphaFoldDB" id="A0AA35QUL6"/>
<dbReference type="InterPro" id="IPR025857">
    <property type="entry name" value="MacB_PCD"/>
</dbReference>
<organism evidence="2 3">
    <name type="scientific">Geodia barretti</name>
    <name type="common">Barrett's horny sponge</name>
    <dbReference type="NCBI Taxonomy" id="519541"/>
    <lineage>
        <taxon>Eukaryota</taxon>
        <taxon>Metazoa</taxon>
        <taxon>Porifera</taxon>
        <taxon>Demospongiae</taxon>
        <taxon>Heteroscleromorpha</taxon>
        <taxon>Tetractinellida</taxon>
        <taxon>Astrophorina</taxon>
        <taxon>Geodiidae</taxon>
        <taxon>Geodia</taxon>
    </lineage>
</organism>
<name>A0AA35QUL6_GEOBA</name>
<reference evidence="2" key="1">
    <citation type="submission" date="2023-03" db="EMBL/GenBank/DDBJ databases">
        <authorList>
            <person name="Steffen K."/>
            <person name="Cardenas P."/>
        </authorList>
    </citation>
    <scope>NUCLEOTIDE SEQUENCE</scope>
</reference>
<dbReference type="EMBL" id="CASHTH010000145">
    <property type="protein sequence ID" value="CAI7992463.1"/>
    <property type="molecule type" value="Genomic_DNA"/>
</dbReference>
<protein>
    <submittedName>
        <fullName evidence="2">Macrolide export ATP-binding/permease protein MacB</fullName>
    </submittedName>
</protein>
<sequence>MLGVIIGVGAIITTTSIGEGAKADITERIQTLGANILAIRPGQSRSRGRGSADARRSLTVKDMEALQERGQNFGYVTPEVSSRAQVKYRNKNVNTTIVGTSPEYLVTANFTVEKGRFFTDSEIRYRERVCVLGKTVVDNLFEEAEAVGEIVKIKNVGFRVLGVMKEKGASGWRNPDDQVFIPYSTAMKRVFGEDYLASISIQANDDKLLTSAGNRGATSAVRGRAGALAFSSAKYATRGLASALAREVGPHGIHVAHVIIDGVIDTPGVRQRYTLAENEPLLEPDAIADTYWALVQQERSAWTFEVDVRPHNEEFFT</sequence>
<keyword evidence="2" id="KW-0067">ATP-binding</keyword>
<evidence type="ECO:0000259" key="1">
    <source>
        <dbReference type="Pfam" id="PF12704"/>
    </source>
</evidence>
<dbReference type="Gene3D" id="3.40.50.720">
    <property type="entry name" value="NAD(P)-binding Rossmann-like Domain"/>
    <property type="match status" value="1"/>
</dbReference>
<evidence type="ECO:0000313" key="3">
    <source>
        <dbReference type="Proteomes" id="UP001174909"/>
    </source>
</evidence>
<evidence type="ECO:0000313" key="2">
    <source>
        <dbReference type="EMBL" id="CAI7992463.1"/>
    </source>
</evidence>
<dbReference type="SUPFAM" id="SSF51735">
    <property type="entry name" value="NAD(P)-binding Rossmann-fold domains"/>
    <property type="match status" value="1"/>
</dbReference>
<dbReference type="Proteomes" id="UP001174909">
    <property type="component" value="Unassembled WGS sequence"/>
</dbReference>
<dbReference type="Pfam" id="PF12704">
    <property type="entry name" value="MacB_PCD"/>
    <property type="match status" value="1"/>
</dbReference>
<gene>
    <name evidence="2" type="ORF">GBAR_LOCUS1008</name>
</gene>
<dbReference type="GO" id="GO:0005524">
    <property type="term" value="F:ATP binding"/>
    <property type="evidence" value="ECO:0007669"/>
    <property type="project" value="UniProtKB-KW"/>
</dbReference>
<comment type="caution">
    <text evidence="2">The sequence shown here is derived from an EMBL/GenBank/DDBJ whole genome shotgun (WGS) entry which is preliminary data.</text>
</comment>
<dbReference type="PANTHER" id="PTHR43431:SF7">
    <property type="entry name" value="OXIDOREDUCTASE, SHORT CHAIN DEHYDROGENASE_REDUCTASE FAMILY (AFU_ORTHOLOGUE AFUA_5G14000)"/>
    <property type="match status" value="1"/>
</dbReference>
<keyword evidence="3" id="KW-1185">Reference proteome</keyword>
<dbReference type="PANTHER" id="PTHR43431">
    <property type="entry name" value="OXIDOREDUCTASE, SHORT CHAIN DEHYDROGENASE/REDUCTASE FAMILY (AFU_ORTHOLOGUE AFUA_5G14000)"/>
    <property type="match status" value="1"/>
</dbReference>
<dbReference type="InterPro" id="IPR036291">
    <property type="entry name" value="NAD(P)-bd_dom_sf"/>
</dbReference>
<proteinExistence type="predicted"/>